<protein>
    <submittedName>
        <fullName evidence="2">Uncharacterized protein</fullName>
    </submittedName>
</protein>
<feature type="region of interest" description="Disordered" evidence="1">
    <location>
        <begin position="944"/>
        <end position="988"/>
    </location>
</feature>
<feature type="compositionally biased region" description="Gly residues" evidence="1">
    <location>
        <begin position="945"/>
        <end position="959"/>
    </location>
</feature>
<feature type="compositionally biased region" description="Basic and acidic residues" evidence="1">
    <location>
        <begin position="871"/>
        <end position="882"/>
    </location>
</feature>
<sequence>MRATLGVRGGPTTASRCRKEYGAGRVSVRMTGIWDSASSRATCVVVPVSWTSPCRNFLHFSAGCSFYQWRLGTALNDDVHVGEILFDVDDLLNVPLGPRQHPLRVSRPLREHLDRPRRVTGHNGLATHVVVGVDDERQLAGSDLAKGRLVVLPFAVGEHLAQLLDGGADGAHAGMFGLVVDGDVERDLGAEDAAVEEGAVSAGEDADADAVDEAALLAAERGRDGAGDAAEARAREGLTLQLDAVLCKVEVLRVAAVLVGVREAVAGGVLRRDLDHTERGRQRRQAREDVAVGQVERGDVGLCRRDPGGRRRAVLGRAETGDRPVADDEGEVPAGDVAEDGGHLGVALEEGVGDAVDDEAGPRLLGPFGLAAEGGPLVGRGLCSHLGRRGSGVLGRRLVEGRAHALPDDVVIQLRVAVDVDLQRGRADGQRVGVPDDQVGVVARAGVAHAIPQVDGVGGDGRDGLQGLVLRQVERVANAGLEHDVLGVGPFFVERKLIYRSFSQQRLTNCQIRNKRSLLAGGPVVRLVGNGDAVLVEDAAGGQAGGVGLELVQAELGKGGDGDVSVAMMGVSRGGRPASRPADGSRTEEGFLDSLAVRLEHLGDLPGLEGMVEGADADAVLPGDAQHGLKVLGEVAVVVHGDAAAQHGDGGLELQVGGKVAVVPDEAPLQVVVVVVVGPGRGEAGEGVAVVVLLLQVRLGSGELVAQDEGVGHAGVAVDALGVLAAGQLHVAVAGVGRDVVLEQQLLDDVLAQLAGPEDVLDDGALAAHDVGGARQDERGGDAAGHDDAGGVVVRLHGVEDAQEGGQRAVGLAHLVLVAGDGQCRPQAGRVVRVHVDQAGRHEAAVQVVFVFVLGGVRPPGPDGPRGRRRELRDEAPVEPDVHGLGGDGLSVEQGRVAQHDRPGLATGRVPSRVGLAGSRLGVLGERPGGGAVLDGVSEAIQVGGSRGGRVPGGGGGGDVAERGRLSHEEKRGPGEEGGEEDAHEHAR</sequence>
<feature type="compositionally biased region" description="Basic and acidic residues" evidence="1">
    <location>
        <begin position="960"/>
        <end position="988"/>
    </location>
</feature>
<dbReference type="AlphaFoldDB" id="A0A4U6XF34"/>
<organism evidence="2 3">
    <name type="scientific">Colletotrichum tanaceti</name>
    <dbReference type="NCBI Taxonomy" id="1306861"/>
    <lineage>
        <taxon>Eukaryota</taxon>
        <taxon>Fungi</taxon>
        <taxon>Dikarya</taxon>
        <taxon>Ascomycota</taxon>
        <taxon>Pezizomycotina</taxon>
        <taxon>Sordariomycetes</taxon>
        <taxon>Hypocreomycetidae</taxon>
        <taxon>Glomerellales</taxon>
        <taxon>Glomerellaceae</taxon>
        <taxon>Colletotrichum</taxon>
        <taxon>Colletotrichum destructivum species complex</taxon>
    </lineage>
</organism>
<evidence type="ECO:0000313" key="3">
    <source>
        <dbReference type="Proteomes" id="UP000310108"/>
    </source>
</evidence>
<evidence type="ECO:0000313" key="2">
    <source>
        <dbReference type="EMBL" id="TKW54470.1"/>
    </source>
</evidence>
<keyword evidence="3" id="KW-1185">Reference proteome</keyword>
<comment type="caution">
    <text evidence="2">The sequence shown here is derived from an EMBL/GenBank/DDBJ whole genome shotgun (WGS) entry which is preliminary data.</text>
</comment>
<feature type="region of interest" description="Disordered" evidence="1">
    <location>
        <begin position="859"/>
        <end position="890"/>
    </location>
</feature>
<name>A0A4U6XF34_9PEZI</name>
<evidence type="ECO:0000256" key="1">
    <source>
        <dbReference type="SAM" id="MobiDB-lite"/>
    </source>
</evidence>
<feature type="region of interest" description="Disordered" evidence="1">
    <location>
        <begin position="316"/>
        <end position="340"/>
    </location>
</feature>
<reference evidence="2 3" key="1">
    <citation type="journal article" date="2019" name="PLoS ONE">
        <title>Comparative genome analysis indicates high evolutionary potential of pathogenicity genes in Colletotrichum tanaceti.</title>
        <authorList>
            <person name="Lelwala R.V."/>
            <person name="Korhonen P.K."/>
            <person name="Young N.D."/>
            <person name="Scott J.B."/>
            <person name="Ades P.A."/>
            <person name="Gasser R.B."/>
            <person name="Taylor P.W.J."/>
        </authorList>
    </citation>
    <scope>NUCLEOTIDE SEQUENCE [LARGE SCALE GENOMIC DNA]</scope>
    <source>
        <strain evidence="2">BRIP57314</strain>
    </source>
</reference>
<proteinExistence type="predicted"/>
<dbReference type="EMBL" id="PJEX01000136">
    <property type="protein sequence ID" value="TKW54470.1"/>
    <property type="molecule type" value="Genomic_DNA"/>
</dbReference>
<gene>
    <name evidence="2" type="ORF">CTA1_10776</name>
</gene>
<accession>A0A4U6XF34</accession>
<dbReference type="Proteomes" id="UP000310108">
    <property type="component" value="Unassembled WGS sequence"/>
</dbReference>